<accession>A0A7S3DUF6</accession>
<organism evidence="3">
    <name type="scientific">Entomoneis paludosa</name>
    <dbReference type="NCBI Taxonomy" id="265537"/>
    <lineage>
        <taxon>Eukaryota</taxon>
        <taxon>Sar</taxon>
        <taxon>Stramenopiles</taxon>
        <taxon>Ochrophyta</taxon>
        <taxon>Bacillariophyta</taxon>
        <taxon>Bacillariophyceae</taxon>
        <taxon>Bacillariophycidae</taxon>
        <taxon>Entomoneidaceae</taxon>
        <taxon>Entomoneis</taxon>
    </lineage>
</organism>
<dbReference type="EMBL" id="HBHT01029213">
    <property type="protein sequence ID" value="CAD9980648.1"/>
    <property type="molecule type" value="Transcribed_RNA"/>
</dbReference>
<sequence length="173" mass="18697">MQQLFQRILLILVLAVAGTTAFAPLSPRIASSQLERTSLASSSDPNEKLPSSFGSSDPVVPPAKQEPSPPPLWLTQLANVVIDGTSAVFSTLCLGISMGLVLNIFGYGYTFHDGDFRLDTLPQLRQDAQFRREINRSMREAAIAQQAASRVASSNMAMTSGEMATSVFVSEEF</sequence>
<evidence type="ECO:0000256" key="1">
    <source>
        <dbReference type="SAM" id="MobiDB-lite"/>
    </source>
</evidence>
<reference evidence="3" key="1">
    <citation type="submission" date="2021-01" db="EMBL/GenBank/DDBJ databases">
        <authorList>
            <person name="Corre E."/>
            <person name="Pelletier E."/>
            <person name="Niang G."/>
            <person name="Scheremetjew M."/>
            <person name="Finn R."/>
            <person name="Kale V."/>
            <person name="Holt S."/>
            <person name="Cochrane G."/>
            <person name="Meng A."/>
            <person name="Brown T."/>
            <person name="Cohen L."/>
        </authorList>
    </citation>
    <scope>NUCLEOTIDE SEQUENCE</scope>
    <source>
        <strain evidence="3">CCMP125</strain>
    </source>
</reference>
<evidence type="ECO:0000256" key="2">
    <source>
        <dbReference type="SAM" id="SignalP"/>
    </source>
</evidence>
<feature type="signal peptide" evidence="2">
    <location>
        <begin position="1"/>
        <end position="21"/>
    </location>
</feature>
<protein>
    <submittedName>
        <fullName evidence="3">Uncharacterized protein</fullName>
    </submittedName>
</protein>
<dbReference type="AlphaFoldDB" id="A0A7S3DUF6"/>
<feature type="chain" id="PRO_5030917225" evidence="2">
    <location>
        <begin position="22"/>
        <end position="173"/>
    </location>
</feature>
<name>A0A7S3DUF6_9STRA</name>
<proteinExistence type="predicted"/>
<gene>
    <name evidence="3" type="ORF">APAL1065_LOCUS19620</name>
</gene>
<evidence type="ECO:0000313" key="3">
    <source>
        <dbReference type="EMBL" id="CAD9980648.1"/>
    </source>
</evidence>
<feature type="region of interest" description="Disordered" evidence="1">
    <location>
        <begin position="36"/>
        <end position="68"/>
    </location>
</feature>
<keyword evidence="2" id="KW-0732">Signal</keyword>